<evidence type="ECO:0000313" key="1">
    <source>
        <dbReference type="EMBL" id="UTY32883.1"/>
    </source>
</evidence>
<accession>A0AAE9SGN0</accession>
<protein>
    <submittedName>
        <fullName evidence="1">Uncharacterized protein</fullName>
    </submittedName>
</protein>
<evidence type="ECO:0000313" key="2">
    <source>
        <dbReference type="Proteomes" id="UP001058682"/>
    </source>
</evidence>
<organism evidence="1 2">
    <name type="scientific">Treponema putidum</name>
    <dbReference type="NCBI Taxonomy" id="221027"/>
    <lineage>
        <taxon>Bacteria</taxon>
        <taxon>Pseudomonadati</taxon>
        <taxon>Spirochaetota</taxon>
        <taxon>Spirochaetia</taxon>
        <taxon>Spirochaetales</taxon>
        <taxon>Treponemataceae</taxon>
        <taxon>Treponema</taxon>
    </lineage>
</organism>
<proteinExistence type="predicted"/>
<name>A0AAE9SGN0_9SPIR</name>
<dbReference type="AlphaFoldDB" id="A0AAE9SGN0"/>
<dbReference type="Proteomes" id="UP001058682">
    <property type="component" value="Chromosome"/>
</dbReference>
<dbReference type="EMBL" id="CP038804">
    <property type="protein sequence ID" value="UTY32883.1"/>
    <property type="molecule type" value="Genomic_DNA"/>
</dbReference>
<gene>
    <name evidence="1" type="ORF">E4N74_01820</name>
</gene>
<reference evidence="1" key="1">
    <citation type="submission" date="2019-04" db="EMBL/GenBank/DDBJ databases">
        <title>Whole genome sequencing of oral phylogroup 2 treponemes.</title>
        <authorList>
            <person name="Chan Y."/>
            <person name="Zeng H.H."/>
            <person name="Yu X.L."/>
            <person name="Leung W.K."/>
            <person name="Watt R.M."/>
        </authorList>
    </citation>
    <scope>NUCLEOTIDE SEQUENCE</scope>
    <source>
        <strain evidence="1">OMZ 835</strain>
    </source>
</reference>
<sequence>MYTENITIRRESMKLYSIKTTQSDASYCSILQETDAGYILRICMDKDGYQKISEDFIEKDLFDMCVRTGYIHELSEAGSVVA</sequence>